<keyword evidence="3 7" id="KW-0560">Oxidoreductase</keyword>
<evidence type="ECO:0000256" key="1">
    <source>
        <dbReference type="ARBA" id="ARBA00022630"/>
    </source>
</evidence>
<comment type="similarity">
    <text evidence="7">Belongs to the class-II pyridine nucleotide-disulfide oxidoreductase family.</text>
</comment>
<accession>A0A0F6R3F4</accession>
<reference evidence="11 13" key="2">
    <citation type="submission" date="2018-12" db="EMBL/GenBank/DDBJ databases">
        <authorList>
            <consortium name="Pathogen Informatics"/>
        </authorList>
    </citation>
    <scope>NUCLEOTIDE SEQUENCE [LARGE SCALE GENOMIC DNA]</scope>
    <source>
        <strain evidence="11 13">NCTC949</strain>
    </source>
</reference>
<evidence type="ECO:0000259" key="9">
    <source>
        <dbReference type="Pfam" id="PF07992"/>
    </source>
</evidence>
<dbReference type="NCBIfam" id="TIGR01292">
    <property type="entry name" value="TRX_reduct"/>
    <property type="match status" value="1"/>
</dbReference>
<dbReference type="PRINTS" id="PR00469">
    <property type="entry name" value="PNDRDTASEII"/>
</dbReference>
<evidence type="ECO:0000256" key="6">
    <source>
        <dbReference type="ARBA" id="ARBA00048132"/>
    </source>
</evidence>
<feature type="domain" description="FAD/NAD(P)-binding" evidence="9">
    <location>
        <begin position="7"/>
        <end position="295"/>
    </location>
</feature>
<keyword evidence="4" id="KW-1015">Disulfide bond</keyword>
<dbReference type="Proteomes" id="UP000271380">
    <property type="component" value="Chromosome"/>
</dbReference>
<dbReference type="Gene3D" id="3.50.50.60">
    <property type="entry name" value="FAD/NAD(P)-binding domain"/>
    <property type="match status" value="2"/>
</dbReference>
<evidence type="ECO:0000256" key="3">
    <source>
        <dbReference type="ARBA" id="ARBA00023002"/>
    </source>
</evidence>
<evidence type="ECO:0000256" key="5">
    <source>
        <dbReference type="ARBA" id="ARBA00023284"/>
    </source>
</evidence>
<dbReference type="InterPro" id="IPR036188">
    <property type="entry name" value="FAD/NAD-bd_sf"/>
</dbReference>
<dbReference type="EC" id="1.8.1.9" evidence="7"/>
<reference evidence="10 12" key="1">
    <citation type="journal article" date="2015" name="Genome Announc.">
        <title>Complete Genome Sequence of Corynebacterium kutscheri DSM 20755, a Corynebacterial Type Strain with Remarkably Low G+C Content of Chromosomal DNA.</title>
        <authorList>
            <person name="Ruckert C."/>
            <person name="Albersmeier A."/>
            <person name="Winkler A."/>
            <person name="Tauch A."/>
        </authorList>
    </citation>
    <scope>NUCLEOTIDE SEQUENCE [LARGE SCALE GENOMIC DNA]</scope>
    <source>
        <strain evidence="10 12">DSM 20755</strain>
    </source>
</reference>
<evidence type="ECO:0000256" key="2">
    <source>
        <dbReference type="ARBA" id="ARBA00022827"/>
    </source>
</evidence>
<evidence type="ECO:0000313" key="13">
    <source>
        <dbReference type="Proteomes" id="UP000271380"/>
    </source>
</evidence>
<sequence>MSEKPIHDVAIIGSGPAGYTAALYAARADLKPIVFEGIEYGGSLMTTTEVENFPGFKDGIMGPDLMEEMRSQAERFGAELRMELVTKVELESNIKRIWVDEEEHLARTVILATGSAPRYLGVDGEQTLLGRGVSACATCDGFFFRDHDIAVIGGGDSAMEEAIFLTKFAKSVTVVHRREEFRASAIMLQRAQENEKIRILTNKAVTKVLGESTVTGLALVDTVTGENSTLDVTAMFVAIGHDPRSDMFRDVINTNEAGYVQVEHPSTRTNIPGVFAIGDLVDDHYQQAITAAGSGARGAIDAGNYLSEFEA</sequence>
<dbReference type="Pfam" id="PF07992">
    <property type="entry name" value="Pyr_redox_2"/>
    <property type="match status" value="1"/>
</dbReference>
<dbReference type="InterPro" id="IPR050097">
    <property type="entry name" value="Ferredoxin-NADP_redctase_2"/>
</dbReference>
<organism evidence="10 12">
    <name type="scientific">Corynebacterium kutscheri</name>
    <dbReference type="NCBI Taxonomy" id="35755"/>
    <lineage>
        <taxon>Bacteria</taxon>
        <taxon>Bacillati</taxon>
        <taxon>Actinomycetota</taxon>
        <taxon>Actinomycetes</taxon>
        <taxon>Mycobacteriales</taxon>
        <taxon>Corynebacteriaceae</taxon>
        <taxon>Corynebacterium</taxon>
    </lineage>
</organism>
<dbReference type="PANTHER" id="PTHR48105">
    <property type="entry name" value="THIOREDOXIN REDUCTASE 1-RELATED-RELATED"/>
    <property type="match status" value="1"/>
</dbReference>
<dbReference type="GO" id="GO:0004791">
    <property type="term" value="F:thioredoxin-disulfide reductase (NADPH) activity"/>
    <property type="evidence" value="ECO:0007669"/>
    <property type="project" value="UniProtKB-UniRule"/>
</dbReference>
<dbReference type="PRINTS" id="PR00368">
    <property type="entry name" value="FADPNR"/>
</dbReference>
<dbReference type="STRING" id="35755.UL82_10745"/>
<dbReference type="Proteomes" id="UP000033457">
    <property type="component" value="Chromosome"/>
</dbReference>
<dbReference type="PROSITE" id="PS00573">
    <property type="entry name" value="PYRIDINE_REDOX_2"/>
    <property type="match status" value="1"/>
</dbReference>
<name>A0A0F6R3F4_9CORY</name>
<keyword evidence="12" id="KW-1185">Reference proteome</keyword>
<dbReference type="HOGENOM" id="CLU_031864_5_1_11"/>
<evidence type="ECO:0000313" key="12">
    <source>
        <dbReference type="Proteomes" id="UP000033457"/>
    </source>
</evidence>
<dbReference type="AlphaFoldDB" id="A0A0F6R3F4"/>
<proteinExistence type="inferred from homology"/>
<comment type="catalytic activity">
    <reaction evidence="6 7">
        <text>[thioredoxin]-dithiol + NADP(+) = [thioredoxin]-disulfide + NADPH + H(+)</text>
        <dbReference type="Rhea" id="RHEA:20345"/>
        <dbReference type="Rhea" id="RHEA-COMP:10698"/>
        <dbReference type="Rhea" id="RHEA-COMP:10700"/>
        <dbReference type="ChEBI" id="CHEBI:15378"/>
        <dbReference type="ChEBI" id="CHEBI:29950"/>
        <dbReference type="ChEBI" id="CHEBI:50058"/>
        <dbReference type="ChEBI" id="CHEBI:57783"/>
        <dbReference type="ChEBI" id="CHEBI:58349"/>
        <dbReference type="EC" id="1.8.1.9"/>
    </reaction>
</comment>
<dbReference type="InterPro" id="IPR008255">
    <property type="entry name" value="Pyr_nucl-diS_OxRdtase_2_AS"/>
</dbReference>
<evidence type="ECO:0000313" key="11">
    <source>
        <dbReference type="EMBL" id="VEH05612.1"/>
    </source>
</evidence>
<evidence type="ECO:0000313" key="10">
    <source>
        <dbReference type="EMBL" id="AKE42283.1"/>
    </source>
</evidence>
<dbReference type="SUPFAM" id="SSF51905">
    <property type="entry name" value="FAD/NAD(P)-binding domain"/>
    <property type="match status" value="1"/>
</dbReference>
<evidence type="ECO:0000256" key="8">
    <source>
        <dbReference type="RuleBase" id="RU003881"/>
    </source>
</evidence>
<dbReference type="GO" id="GO:0005737">
    <property type="term" value="C:cytoplasm"/>
    <property type="evidence" value="ECO:0007669"/>
    <property type="project" value="InterPro"/>
</dbReference>
<dbReference type="GO" id="GO:0019430">
    <property type="term" value="P:removal of superoxide radicals"/>
    <property type="evidence" value="ECO:0007669"/>
    <property type="project" value="UniProtKB-UniRule"/>
</dbReference>
<comment type="cofactor">
    <cofactor evidence="8">
        <name>FAD</name>
        <dbReference type="ChEBI" id="CHEBI:57692"/>
    </cofactor>
    <text evidence="8">Binds 1 FAD per subunit.</text>
</comment>
<dbReference type="RefSeq" id="WP_046440958.1">
    <property type="nucleotide sequence ID" value="NZ_CP011312.1"/>
</dbReference>
<keyword evidence="1 7" id="KW-0285">Flavoprotein</keyword>
<gene>
    <name evidence="10" type="primary">trxB</name>
    <name evidence="11" type="ORF">NCTC949_00702</name>
    <name evidence="10" type="ORF">UL82_10745</name>
</gene>
<keyword evidence="5 7" id="KW-0676">Redox-active center</keyword>
<dbReference type="InterPro" id="IPR023753">
    <property type="entry name" value="FAD/NAD-binding_dom"/>
</dbReference>
<keyword evidence="8" id="KW-0521">NADP</keyword>
<protein>
    <recommendedName>
        <fullName evidence="7">Thioredoxin reductase</fullName>
        <ecNumber evidence="7">1.8.1.9</ecNumber>
    </recommendedName>
</protein>
<comment type="subunit">
    <text evidence="7">Homodimer.</text>
</comment>
<evidence type="ECO:0000256" key="4">
    <source>
        <dbReference type="ARBA" id="ARBA00023157"/>
    </source>
</evidence>
<keyword evidence="2 7" id="KW-0274">FAD</keyword>
<dbReference type="EMBL" id="LR134377">
    <property type="protein sequence ID" value="VEH05612.1"/>
    <property type="molecule type" value="Genomic_DNA"/>
</dbReference>
<evidence type="ECO:0000256" key="7">
    <source>
        <dbReference type="RuleBase" id="RU003880"/>
    </source>
</evidence>
<dbReference type="EMBL" id="CP011312">
    <property type="protein sequence ID" value="AKE42283.1"/>
    <property type="molecule type" value="Genomic_DNA"/>
</dbReference>
<dbReference type="InterPro" id="IPR005982">
    <property type="entry name" value="Thioredox_Rdtase"/>
</dbReference>
<dbReference type="KEGG" id="cku:UL82_10745"/>